<keyword evidence="3" id="KW-1185">Reference proteome</keyword>
<name>A0ABQ4EEG0_9ACTN</name>
<accession>A0ABQ4EEG0</accession>
<dbReference type="RefSeq" id="WP_203871413.1">
    <property type="nucleotide sequence ID" value="NZ_BONW01000051.1"/>
</dbReference>
<gene>
    <name evidence="2" type="ORF">Pen02_80510</name>
</gene>
<keyword evidence="1" id="KW-0812">Transmembrane</keyword>
<protein>
    <recommendedName>
        <fullName evidence="4">MFS transporter</fullName>
    </recommendedName>
</protein>
<keyword evidence="1" id="KW-1133">Transmembrane helix</keyword>
<evidence type="ECO:0008006" key="4">
    <source>
        <dbReference type="Google" id="ProtNLM"/>
    </source>
</evidence>
<evidence type="ECO:0000313" key="2">
    <source>
        <dbReference type="EMBL" id="GIG93115.1"/>
    </source>
</evidence>
<sequence length="64" mass="6686">MGTTRERAQAADSRRPAALSLIGLAQLMVVLNATVVTIALPSLQGDLESSDGDRQCTVTAYPLA</sequence>
<dbReference type="Proteomes" id="UP000646749">
    <property type="component" value="Unassembled WGS sequence"/>
</dbReference>
<dbReference type="EMBL" id="BONW01000051">
    <property type="protein sequence ID" value="GIG93115.1"/>
    <property type="molecule type" value="Genomic_DNA"/>
</dbReference>
<organism evidence="2 3">
    <name type="scientific">Plantactinospora endophytica</name>
    <dbReference type="NCBI Taxonomy" id="673535"/>
    <lineage>
        <taxon>Bacteria</taxon>
        <taxon>Bacillati</taxon>
        <taxon>Actinomycetota</taxon>
        <taxon>Actinomycetes</taxon>
        <taxon>Micromonosporales</taxon>
        <taxon>Micromonosporaceae</taxon>
        <taxon>Plantactinospora</taxon>
    </lineage>
</organism>
<comment type="caution">
    <text evidence="2">The sequence shown here is derived from an EMBL/GenBank/DDBJ whole genome shotgun (WGS) entry which is preliminary data.</text>
</comment>
<feature type="transmembrane region" description="Helical" evidence="1">
    <location>
        <begin position="21"/>
        <end position="40"/>
    </location>
</feature>
<evidence type="ECO:0000256" key="1">
    <source>
        <dbReference type="SAM" id="Phobius"/>
    </source>
</evidence>
<proteinExistence type="predicted"/>
<keyword evidence="1" id="KW-0472">Membrane</keyword>
<evidence type="ECO:0000313" key="3">
    <source>
        <dbReference type="Proteomes" id="UP000646749"/>
    </source>
</evidence>
<reference evidence="2 3" key="1">
    <citation type="submission" date="2021-01" db="EMBL/GenBank/DDBJ databases">
        <title>Whole genome shotgun sequence of Plantactinospora endophytica NBRC 110450.</title>
        <authorList>
            <person name="Komaki H."/>
            <person name="Tamura T."/>
        </authorList>
    </citation>
    <scope>NUCLEOTIDE SEQUENCE [LARGE SCALE GENOMIC DNA]</scope>
    <source>
        <strain evidence="2 3">NBRC 110450</strain>
    </source>
</reference>